<evidence type="ECO:0000259" key="8">
    <source>
        <dbReference type="Pfam" id="PF02687"/>
    </source>
</evidence>
<evidence type="ECO:0000256" key="5">
    <source>
        <dbReference type="ARBA" id="ARBA00023136"/>
    </source>
</evidence>
<feature type="transmembrane region" description="Helical" evidence="7">
    <location>
        <begin position="829"/>
        <end position="848"/>
    </location>
</feature>
<organism evidence="10 11">
    <name type="scientific">Opitutus terrae (strain DSM 11246 / JCM 15787 / PB90-1)</name>
    <dbReference type="NCBI Taxonomy" id="452637"/>
    <lineage>
        <taxon>Bacteria</taxon>
        <taxon>Pseudomonadati</taxon>
        <taxon>Verrucomicrobiota</taxon>
        <taxon>Opitutia</taxon>
        <taxon>Opitutales</taxon>
        <taxon>Opitutaceae</taxon>
        <taxon>Opitutus</taxon>
    </lineage>
</organism>
<accession>B1ZX27</accession>
<evidence type="ECO:0000313" key="10">
    <source>
        <dbReference type="EMBL" id="ACB75138.1"/>
    </source>
</evidence>
<dbReference type="InterPro" id="IPR050250">
    <property type="entry name" value="Macrolide_Exporter_MacB"/>
</dbReference>
<dbReference type="InterPro" id="IPR047928">
    <property type="entry name" value="Perm_prefix_1"/>
</dbReference>
<keyword evidence="4 7" id="KW-1133">Transmembrane helix</keyword>
<dbReference type="Pfam" id="PF12704">
    <property type="entry name" value="MacB_PCD"/>
    <property type="match status" value="2"/>
</dbReference>
<dbReference type="eggNOG" id="COG0577">
    <property type="taxonomic scope" value="Bacteria"/>
</dbReference>
<feature type="domain" description="ABC3 transporter permease C-terminal" evidence="8">
    <location>
        <begin position="342"/>
        <end position="452"/>
    </location>
</feature>
<evidence type="ECO:0000259" key="9">
    <source>
        <dbReference type="Pfam" id="PF12704"/>
    </source>
</evidence>
<keyword evidence="2" id="KW-1003">Cell membrane</keyword>
<sequence>MLDRIRALLFRSRIDREMNEELRAHLERETEQNLARGLPPDEARYAALRAFGGVEQLKEREREARGGLWIDHTLRDLRMALRQLVKAPGFALAAVLILGIGIAGNTVVFSLVNGIYLRPIPFPQPEQLVDIDITAPKWNLVYTGINYDAFEAWRQENQTFAGMAHWRGGAFNLAIAGRSEHLPGQQVTHDLAEVFGVQPALGRMFRADEELRGGPKIALIGYHLWQEWFAGDPAVIGKTITVDSEPHEIIGVLPPTAVFPSRAAVWLPFAEKPNRQGWAGNAIGRLKPGVTVEQASADLLRIHRAHIPDAKEYEVTSPVVQPLLWRYLGRDRTIGVVLQGAVLVLLLIAGANIAGLVLARTLARLPELGLRAALGASRFQLLRQLLVESIVLAALGGAAGHLLGRWLLAGALRLFPDLPAWSRFDMDWRFAAFIIGLTALGVLVAGLIPARHVLSRVDVRSVMGPAAQQATHPASRLATLRILVVGEIALALLLLFVAGLLGRAFLRVQQINPGVQPERRLIYGLSLPSAAYRDNASRLAFFEQHLARLRALPDVEAASVSTILPFSGTHSGSFFEPEGGLPGGPDAKSPVILTRICMPEYFATIGITFAAGQGFTEQNWHYKIIVNETLAQLFWPGQNAVGKRMRSRGSNDPWLEVVGVARDVRHYGLEREVRPGVYVPFHAMPQAAAGVVVRTRGEPEALAPTVRTLLQEQDPSLPLMGISTLEKMIGQSLFLRRMYSGMTVLFALVAVAMAMAGLYGIVAYVVGQRTREFGIRLALGAPLRELLRLVLREGARLAAAGFGFGIPAGILAGFALSRLLYGIRPWDPLTIVAATLLLGLIVGCACLAPARRAARVNVIEVLRNE</sequence>
<feature type="domain" description="MacB-like periplasmic core" evidence="9">
    <location>
        <begin position="486"/>
        <end position="696"/>
    </location>
</feature>
<name>B1ZX27_OPITP</name>
<keyword evidence="5 7" id="KW-0472">Membrane</keyword>
<evidence type="ECO:0000256" key="4">
    <source>
        <dbReference type="ARBA" id="ARBA00022989"/>
    </source>
</evidence>
<evidence type="ECO:0000313" key="11">
    <source>
        <dbReference type="Proteomes" id="UP000007013"/>
    </source>
</evidence>
<dbReference type="HOGENOM" id="CLU_009433_1_0_0"/>
<feature type="domain" description="ABC3 transporter permease C-terminal" evidence="8">
    <location>
        <begin position="745"/>
        <end position="857"/>
    </location>
</feature>
<feature type="transmembrane region" description="Helical" evidence="7">
    <location>
        <begin position="89"/>
        <end position="117"/>
    </location>
</feature>
<feature type="transmembrane region" description="Helical" evidence="7">
    <location>
        <begin position="428"/>
        <end position="450"/>
    </location>
</feature>
<keyword evidence="11" id="KW-1185">Reference proteome</keyword>
<comment type="subcellular location">
    <subcellularLocation>
        <location evidence="1">Cell membrane</location>
        <topology evidence="1">Multi-pass membrane protein</topology>
    </subcellularLocation>
</comment>
<dbReference type="KEGG" id="ote:Oter_1855"/>
<evidence type="ECO:0000256" key="6">
    <source>
        <dbReference type="ARBA" id="ARBA00038076"/>
    </source>
</evidence>
<dbReference type="NCBIfam" id="TIGR03434">
    <property type="entry name" value="ADOP"/>
    <property type="match status" value="1"/>
</dbReference>
<protein>
    <submittedName>
        <fullName evidence="10">Permease</fullName>
    </submittedName>
</protein>
<dbReference type="PANTHER" id="PTHR30572:SF4">
    <property type="entry name" value="ABC TRANSPORTER PERMEASE YTRF"/>
    <property type="match status" value="1"/>
</dbReference>
<dbReference type="STRING" id="452637.Oter_1855"/>
<feature type="transmembrane region" description="Helical" evidence="7">
    <location>
        <begin position="385"/>
        <end position="408"/>
    </location>
</feature>
<keyword evidence="3 7" id="KW-0812">Transmembrane</keyword>
<feature type="transmembrane region" description="Helical" evidence="7">
    <location>
        <begin position="482"/>
        <end position="506"/>
    </location>
</feature>
<gene>
    <name evidence="10" type="ordered locus">Oter_1855</name>
</gene>
<evidence type="ECO:0000256" key="1">
    <source>
        <dbReference type="ARBA" id="ARBA00004651"/>
    </source>
</evidence>
<evidence type="ECO:0000256" key="7">
    <source>
        <dbReference type="SAM" id="Phobius"/>
    </source>
</evidence>
<evidence type="ECO:0000256" key="3">
    <source>
        <dbReference type="ARBA" id="ARBA00022692"/>
    </source>
</evidence>
<dbReference type="InterPro" id="IPR003838">
    <property type="entry name" value="ABC3_permease_C"/>
</dbReference>
<feature type="transmembrane region" description="Helical" evidence="7">
    <location>
        <begin position="336"/>
        <end position="359"/>
    </location>
</feature>
<dbReference type="PANTHER" id="PTHR30572">
    <property type="entry name" value="MEMBRANE COMPONENT OF TRANSPORTER-RELATED"/>
    <property type="match status" value="1"/>
</dbReference>
<dbReference type="AlphaFoldDB" id="B1ZX27"/>
<dbReference type="NCBIfam" id="NF038403">
    <property type="entry name" value="perm_prefix_1"/>
    <property type="match status" value="1"/>
</dbReference>
<dbReference type="Pfam" id="PF02687">
    <property type="entry name" value="FtsX"/>
    <property type="match status" value="2"/>
</dbReference>
<dbReference type="GO" id="GO:0022857">
    <property type="term" value="F:transmembrane transporter activity"/>
    <property type="evidence" value="ECO:0007669"/>
    <property type="project" value="TreeGrafter"/>
</dbReference>
<dbReference type="EMBL" id="CP001032">
    <property type="protein sequence ID" value="ACB75138.1"/>
    <property type="molecule type" value="Genomic_DNA"/>
</dbReference>
<dbReference type="GO" id="GO:0005886">
    <property type="term" value="C:plasma membrane"/>
    <property type="evidence" value="ECO:0007669"/>
    <property type="project" value="UniProtKB-SubCell"/>
</dbReference>
<feature type="transmembrane region" description="Helical" evidence="7">
    <location>
        <begin position="797"/>
        <end position="817"/>
    </location>
</feature>
<proteinExistence type="inferred from homology"/>
<dbReference type="InterPro" id="IPR025857">
    <property type="entry name" value="MacB_PCD"/>
</dbReference>
<comment type="similarity">
    <text evidence="6">Belongs to the ABC-4 integral membrane protein family.</text>
</comment>
<feature type="transmembrane region" description="Helical" evidence="7">
    <location>
        <begin position="738"/>
        <end position="766"/>
    </location>
</feature>
<reference evidence="10 11" key="1">
    <citation type="journal article" date="2011" name="J. Bacteriol.">
        <title>Genome sequence of the verrucomicrobium Opitutus terrae PB90-1, an abundant inhabitant of rice paddy soil ecosystems.</title>
        <authorList>
            <person name="van Passel M.W."/>
            <person name="Kant R."/>
            <person name="Palva A."/>
            <person name="Copeland A."/>
            <person name="Lucas S."/>
            <person name="Lapidus A."/>
            <person name="Glavina del Rio T."/>
            <person name="Pitluck S."/>
            <person name="Goltsman E."/>
            <person name="Clum A."/>
            <person name="Sun H."/>
            <person name="Schmutz J."/>
            <person name="Larimer F.W."/>
            <person name="Land M.L."/>
            <person name="Hauser L."/>
            <person name="Kyrpides N."/>
            <person name="Mikhailova N."/>
            <person name="Richardson P.P."/>
            <person name="Janssen P.H."/>
            <person name="de Vos W.M."/>
            <person name="Smidt H."/>
        </authorList>
    </citation>
    <scope>NUCLEOTIDE SEQUENCE [LARGE SCALE GENOMIC DNA]</scope>
    <source>
        <strain evidence="11">DSM 11246 / JCM 15787 / PB90-1</strain>
    </source>
</reference>
<feature type="domain" description="MacB-like periplasmic core" evidence="9">
    <location>
        <begin position="93"/>
        <end position="300"/>
    </location>
</feature>
<dbReference type="Proteomes" id="UP000007013">
    <property type="component" value="Chromosome"/>
</dbReference>
<dbReference type="InterPro" id="IPR017800">
    <property type="entry name" value="ADOP"/>
</dbReference>
<evidence type="ECO:0000256" key="2">
    <source>
        <dbReference type="ARBA" id="ARBA00022475"/>
    </source>
</evidence>